<gene>
    <name evidence="3" type="ORF">SAMN05660642_04575</name>
</gene>
<keyword evidence="2" id="KW-0732">Signal</keyword>
<dbReference type="InterPro" id="IPR036116">
    <property type="entry name" value="FN3_sf"/>
</dbReference>
<keyword evidence="4" id="KW-1185">Reference proteome</keyword>
<feature type="compositionally biased region" description="Low complexity" evidence="1">
    <location>
        <begin position="36"/>
        <end position="47"/>
    </location>
</feature>
<dbReference type="AlphaFoldDB" id="A0A1H0AFY4"/>
<feature type="chain" id="PRO_5039354312" description="Fibronectin type-III domain-containing protein" evidence="2">
    <location>
        <begin position="28"/>
        <end position="354"/>
    </location>
</feature>
<evidence type="ECO:0008006" key="5">
    <source>
        <dbReference type="Google" id="ProtNLM"/>
    </source>
</evidence>
<dbReference type="STRING" id="1137991.SAMN05660642_04575"/>
<evidence type="ECO:0000256" key="2">
    <source>
        <dbReference type="SAM" id="SignalP"/>
    </source>
</evidence>
<dbReference type="PROSITE" id="PS51318">
    <property type="entry name" value="TAT"/>
    <property type="match status" value="1"/>
</dbReference>
<sequence>MPRSCPVRRRHLSALVAALALVVAVMALPPASAVFTSTTTNPTSTLSADRLQPPSGLTATQSCSTATIAHVGSSTSTGVGSLVLQAPPGTSPGDLLVAQVSNKGGGTAALTAPAGWTSIRRDTAQRPDGVPQVTSALFWRVAVTGEPSSATFTTTSTVDMVGGIATYRGVSTVDPVNASGSRTGTGTTATTPSVNTTTAATMLVDFTGKWQDDLPAPAGTQQRWRFTSGASTAHFGVSAGDVAFAGTGATPTRNAASSTTYSSEWLAQTIALRPASQQPAAILNWTATPSSWATGYKGERVAGGVVYGPTTVPCGTTTASDSGLVNGTTYTYRVWAYRGSWESEVVSTSLTTSC</sequence>
<dbReference type="GO" id="GO:0005975">
    <property type="term" value="P:carbohydrate metabolic process"/>
    <property type="evidence" value="ECO:0007669"/>
    <property type="project" value="UniProtKB-ARBA"/>
</dbReference>
<dbReference type="SUPFAM" id="SSF49265">
    <property type="entry name" value="Fibronectin type III"/>
    <property type="match status" value="1"/>
</dbReference>
<reference evidence="4" key="1">
    <citation type="submission" date="2016-10" db="EMBL/GenBank/DDBJ databases">
        <authorList>
            <person name="Varghese N."/>
            <person name="Submissions S."/>
        </authorList>
    </citation>
    <scope>NUCLEOTIDE SEQUENCE [LARGE SCALE GENOMIC DNA]</scope>
    <source>
        <strain evidence="4">DSM 45419</strain>
    </source>
</reference>
<evidence type="ECO:0000313" key="4">
    <source>
        <dbReference type="Proteomes" id="UP000198680"/>
    </source>
</evidence>
<dbReference type="EMBL" id="FNHE01000016">
    <property type="protein sequence ID" value="SDN32231.1"/>
    <property type="molecule type" value="Genomic_DNA"/>
</dbReference>
<accession>A0A1H0AFY4</accession>
<evidence type="ECO:0000313" key="3">
    <source>
        <dbReference type="EMBL" id="SDN32231.1"/>
    </source>
</evidence>
<dbReference type="InterPro" id="IPR013783">
    <property type="entry name" value="Ig-like_fold"/>
</dbReference>
<feature type="signal peptide" evidence="2">
    <location>
        <begin position="1"/>
        <end position="27"/>
    </location>
</feature>
<feature type="region of interest" description="Disordered" evidence="1">
    <location>
        <begin position="36"/>
        <end position="59"/>
    </location>
</feature>
<dbReference type="Gene3D" id="2.60.40.10">
    <property type="entry name" value="Immunoglobulins"/>
    <property type="match status" value="1"/>
</dbReference>
<organism evidence="3 4">
    <name type="scientific">Geodermatophilus siccatus</name>
    <dbReference type="NCBI Taxonomy" id="1137991"/>
    <lineage>
        <taxon>Bacteria</taxon>
        <taxon>Bacillati</taxon>
        <taxon>Actinomycetota</taxon>
        <taxon>Actinomycetes</taxon>
        <taxon>Geodermatophilales</taxon>
        <taxon>Geodermatophilaceae</taxon>
        <taxon>Geodermatophilus</taxon>
    </lineage>
</organism>
<name>A0A1H0AFY4_9ACTN</name>
<dbReference type="Proteomes" id="UP000198680">
    <property type="component" value="Unassembled WGS sequence"/>
</dbReference>
<evidence type="ECO:0000256" key="1">
    <source>
        <dbReference type="SAM" id="MobiDB-lite"/>
    </source>
</evidence>
<proteinExistence type="predicted"/>
<dbReference type="InterPro" id="IPR006311">
    <property type="entry name" value="TAT_signal"/>
</dbReference>
<protein>
    <recommendedName>
        <fullName evidence="5">Fibronectin type-III domain-containing protein</fullName>
    </recommendedName>
</protein>